<evidence type="ECO:0000256" key="10">
    <source>
        <dbReference type="RuleBase" id="RU364073"/>
    </source>
</evidence>
<name>A0ABQ6CTB5_9HYPH</name>
<keyword evidence="6 8" id="KW-0067">ATP-binding</keyword>
<comment type="caution">
    <text evidence="13">The sequence shown here is derived from an EMBL/GenBank/DDBJ whole genome shotgun (WGS) entry which is preliminary data.</text>
</comment>
<keyword evidence="3 8" id="KW-0808">Transferase</keyword>
<organism evidence="13 14">
    <name type="scientific">Labrys miyagiensis</name>
    <dbReference type="NCBI Taxonomy" id="346912"/>
    <lineage>
        <taxon>Bacteria</taxon>
        <taxon>Pseudomonadati</taxon>
        <taxon>Pseudomonadota</taxon>
        <taxon>Alphaproteobacteria</taxon>
        <taxon>Hyphomicrobiales</taxon>
        <taxon>Xanthobacteraceae</taxon>
        <taxon>Labrys</taxon>
    </lineage>
</organism>
<evidence type="ECO:0000256" key="5">
    <source>
        <dbReference type="ARBA" id="ARBA00022777"/>
    </source>
</evidence>
<reference evidence="14" key="1">
    <citation type="journal article" date="2019" name="Int. J. Syst. Evol. Microbiol.">
        <title>The Global Catalogue of Microorganisms (GCM) 10K type strain sequencing project: providing services to taxonomists for standard genome sequencing and annotation.</title>
        <authorList>
            <consortium name="The Broad Institute Genomics Platform"/>
            <consortium name="The Broad Institute Genome Sequencing Center for Infectious Disease"/>
            <person name="Wu L."/>
            <person name="Ma J."/>
        </authorList>
    </citation>
    <scope>NUCLEOTIDE SEQUENCE [LARGE SCALE GENOMIC DNA]</scope>
    <source>
        <strain evidence="14">NBRC 101365</strain>
    </source>
</reference>
<dbReference type="Pfam" id="PF02782">
    <property type="entry name" value="FGGY_C"/>
    <property type="match status" value="1"/>
</dbReference>
<evidence type="ECO:0000256" key="9">
    <source>
        <dbReference type="RuleBase" id="RU003733"/>
    </source>
</evidence>
<dbReference type="InterPro" id="IPR043129">
    <property type="entry name" value="ATPase_NBD"/>
</dbReference>
<dbReference type="PANTHER" id="PTHR43095:SF6">
    <property type="entry name" value="XYLULOSE KINASE"/>
    <property type="match status" value="1"/>
</dbReference>
<comment type="similarity">
    <text evidence="1 8 9">Belongs to the FGGY kinase family.</text>
</comment>
<evidence type="ECO:0000256" key="8">
    <source>
        <dbReference type="HAMAP-Rule" id="MF_02220"/>
    </source>
</evidence>
<dbReference type="InterPro" id="IPR018485">
    <property type="entry name" value="FGGY_C"/>
</dbReference>
<dbReference type="PROSITE" id="PS00933">
    <property type="entry name" value="FGGY_KINASES_1"/>
    <property type="match status" value="1"/>
</dbReference>
<dbReference type="InterPro" id="IPR006000">
    <property type="entry name" value="Xylulokinase"/>
</dbReference>
<dbReference type="CDD" id="cd07808">
    <property type="entry name" value="ASKHA_NBD_FGGY_EcXK-like"/>
    <property type="match status" value="1"/>
</dbReference>
<evidence type="ECO:0000259" key="11">
    <source>
        <dbReference type="Pfam" id="PF00370"/>
    </source>
</evidence>
<dbReference type="SUPFAM" id="SSF53067">
    <property type="entry name" value="Actin-like ATPase domain"/>
    <property type="match status" value="2"/>
</dbReference>
<feature type="domain" description="Carbohydrate kinase FGGY N-terminal" evidence="11">
    <location>
        <begin position="7"/>
        <end position="247"/>
    </location>
</feature>
<comment type="function">
    <text evidence="8">Catalyzes the phosphorylation of D-xylulose to D-xylulose 5-phosphate.</text>
</comment>
<evidence type="ECO:0000259" key="12">
    <source>
        <dbReference type="Pfam" id="PF02782"/>
    </source>
</evidence>
<evidence type="ECO:0000256" key="1">
    <source>
        <dbReference type="ARBA" id="ARBA00009156"/>
    </source>
</evidence>
<dbReference type="Pfam" id="PF00370">
    <property type="entry name" value="FGGY_N"/>
    <property type="match status" value="1"/>
</dbReference>
<feature type="domain" description="Carbohydrate kinase FGGY C-terminal" evidence="12">
    <location>
        <begin position="256"/>
        <end position="440"/>
    </location>
</feature>
<evidence type="ECO:0000256" key="2">
    <source>
        <dbReference type="ARBA" id="ARBA00022629"/>
    </source>
</evidence>
<evidence type="ECO:0000256" key="6">
    <source>
        <dbReference type="ARBA" id="ARBA00022840"/>
    </source>
</evidence>
<evidence type="ECO:0000256" key="3">
    <source>
        <dbReference type="ARBA" id="ARBA00022679"/>
    </source>
</evidence>
<dbReference type="InterPro" id="IPR018483">
    <property type="entry name" value="Carb_kinase_FGGY_CS"/>
</dbReference>
<dbReference type="EMBL" id="BSPC01000069">
    <property type="protein sequence ID" value="GLS23360.1"/>
    <property type="molecule type" value="Genomic_DNA"/>
</dbReference>
<keyword evidence="2 8" id="KW-0859">Xylose metabolism</keyword>
<gene>
    <name evidence="8 10" type="primary">xylB</name>
    <name evidence="13" type="ORF">GCM10007874_63800</name>
</gene>
<dbReference type="InterPro" id="IPR018484">
    <property type="entry name" value="FGGY_N"/>
</dbReference>
<dbReference type="PANTHER" id="PTHR43095">
    <property type="entry name" value="SUGAR KINASE"/>
    <property type="match status" value="1"/>
</dbReference>
<evidence type="ECO:0000313" key="13">
    <source>
        <dbReference type="EMBL" id="GLS23360.1"/>
    </source>
</evidence>
<dbReference type="Gene3D" id="3.30.420.40">
    <property type="match status" value="2"/>
</dbReference>
<keyword evidence="14" id="KW-1185">Reference proteome</keyword>
<dbReference type="NCBIfam" id="TIGR01312">
    <property type="entry name" value="XylB"/>
    <property type="match status" value="1"/>
</dbReference>
<dbReference type="EC" id="2.7.1.17" evidence="8 10"/>
<dbReference type="PIRSF" id="PIRSF000538">
    <property type="entry name" value="GlpK"/>
    <property type="match status" value="1"/>
</dbReference>
<dbReference type="InterPro" id="IPR050406">
    <property type="entry name" value="FGGY_Carb_Kinase"/>
</dbReference>
<evidence type="ECO:0000313" key="14">
    <source>
        <dbReference type="Proteomes" id="UP001156882"/>
    </source>
</evidence>
<accession>A0ABQ6CTB5</accession>
<dbReference type="Proteomes" id="UP001156882">
    <property type="component" value="Unassembled WGS sequence"/>
</dbReference>
<sequence length="487" mass="51288">MRLMPFLGLDIGTSAVKAVIVDQGEAVLADGEESLATSRPGPGLSEQNSRDWLAAVEKILARWHADEAGILASVEGIGLSGQMHGSVCLDEADQPLLPVILWNDSRAVAEAAELNRDHPELAWQLGVPAAPGFTAPKLLWLSRHRPELMARLRRVLLPKDFVRLWLTGEHVSEMSDGAGSWWLDEARRDWSDKALAATGVERRQMARLVEGTEISGRLRPDIAGRFGLKPGIPVAGGAGDAMAGAIGIGAIDDGAFISLGTSGQFFVPGTAYRPLPDKFLHAFCHAVPGRWIQMAALLNGASCLAWAAGLVGEPIEKLLAEVAAQPAGPGPVMFLPYLAGERTPHNDALATGVFSGMTGGTGKADLIRAVLEGVAYSFADAAACLEEAGTTLGEAAVIGGGARSALWVQILADVLGMPLKRYRGGEKGPAFGAARLARAAVTGEDIAAIATKPPVLDVAEPRTELTQAYAEKVAAFRRLYQATKVAR</sequence>
<evidence type="ECO:0000256" key="7">
    <source>
        <dbReference type="ARBA" id="ARBA00023277"/>
    </source>
</evidence>
<feature type="active site" description="Proton acceptor" evidence="8">
    <location>
        <position position="240"/>
    </location>
</feature>
<protein>
    <recommendedName>
        <fullName evidence="8 10">Xylulose kinase</fullName>
        <shortName evidence="8 10">Xylulokinase</shortName>
        <ecNumber evidence="8 10">2.7.1.17</ecNumber>
    </recommendedName>
</protein>
<dbReference type="InterPro" id="IPR000577">
    <property type="entry name" value="Carb_kinase_FGGY"/>
</dbReference>
<keyword evidence="5 8" id="KW-0418">Kinase</keyword>
<proteinExistence type="inferred from homology"/>
<dbReference type="HAMAP" id="MF_02220">
    <property type="entry name" value="XylB"/>
    <property type="match status" value="1"/>
</dbReference>
<comment type="catalytic activity">
    <reaction evidence="8 10">
        <text>D-xylulose + ATP = D-xylulose 5-phosphate + ADP + H(+)</text>
        <dbReference type="Rhea" id="RHEA:10964"/>
        <dbReference type="ChEBI" id="CHEBI:15378"/>
        <dbReference type="ChEBI" id="CHEBI:17140"/>
        <dbReference type="ChEBI" id="CHEBI:30616"/>
        <dbReference type="ChEBI" id="CHEBI:57737"/>
        <dbReference type="ChEBI" id="CHEBI:456216"/>
        <dbReference type="EC" id="2.7.1.17"/>
    </reaction>
</comment>
<keyword evidence="7 8" id="KW-0119">Carbohydrate metabolism</keyword>
<dbReference type="PROSITE" id="PS00445">
    <property type="entry name" value="FGGY_KINASES_2"/>
    <property type="match status" value="1"/>
</dbReference>
<evidence type="ECO:0000256" key="4">
    <source>
        <dbReference type="ARBA" id="ARBA00022741"/>
    </source>
</evidence>
<feature type="binding site" evidence="8">
    <location>
        <begin position="83"/>
        <end position="84"/>
    </location>
    <ligand>
        <name>substrate</name>
    </ligand>
</feature>
<feature type="site" description="Important for activity" evidence="8">
    <location>
        <position position="10"/>
    </location>
</feature>
<keyword evidence="4 8" id="KW-0547">Nucleotide-binding</keyword>